<gene>
    <name evidence="2" type="ORF">IPOD504_LOCUS572</name>
</gene>
<sequence length="310" mass="34221">MERSSDKKESNPIRCYGCGQPGVIRSRCEKCSSGDSAKSSDFSTVTADDPIANSQPMVNIRVVGQSRIVATGIVPVKLGDKEIITEFMVFPGDNTHVPDKKLPFAKSFVLNSELMQVDVSDVSLRENESTELSSDQRATFNKFLRGRKDQFATEGPPTEFNTHKIRAMQKKYVDENRRPAPDYQVEDLVLLKTRGPNDAGKGQTPKFISRRDGPYRVRKVLSATTYELERVGVGRSGRVALSPGRPAGGPAGGPPSPVGAHASYQKDVCIVFLRDSHYFIEVVLSKFCKAYASKLYVDENKEFTNCTSVL</sequence>
<reference evidence="2" key="1">
    <citation type="submission" date="2022-03" db="EMBL/GenBank/DDBJ databases">
        <authorList>
            <person name="Martin H S."/>
        </authorList>
    </citation>
    <scope>NUCLEOTIDE SEQUENCE</scope>
</reference>
<feature type="region of interest" description="Disordered" evidence="1">
    <location>
        <begin position="237"/>
        <end position="259"/>
    </location>
</feature>
<evidence type="ECO:0000256" key="1">
    <source>
        <dbReference type="SAM" id="MobiDB-lite"/>
    </source>
</evidence>
<organism evidence="2 3">
    <name type="scientific">Iphiclides podalirius</name>
    <name type="common">scarce swallowtail</name>
    <dbReference type="NCBI Taxonomy" id="110791"/>
    <lineage>
        <taxon>Eukaryota</taxon>
        <taxon>Metazoa</taxon>
        <taxon>Ecdysozoa</taxon>
        <taxon>Arthropoda</taxon>
        <taxon>Hexapoda</taxon>
        <taxon>Insecta</taxon>
        <taxon>Pterygota</taxon>
        <taxon>Neoptera</taxon>
        <taxon>Endopterygota</taxon>
        <taxon>Lepidoptera</taxon>
        <taxon>Glossata</taxon>
        <taxon>Ditrysia</taxon>
        <taxon>Papilionoidea</taxon>
        <taxon>Papilionidae</taxon>
        <taxon>Papilioninae</taxon>
        <taxon>Iphiclides</taxon>
    </lineage>
</organism>
<evidence type="ECO:0000313" key="2">
    <source>
        <dbReference type="EMBL" id="CAH2035486.1"/>
    </source>
</evidence>
<evidence type="ECO:0000313" key="3">
    <source>
        <dbReference type="Proteomes" id="UP000837857"/>
    </source>
</evidence>
<proteinExistence type="predicted"/>
<dbReference type="Proteomes" id="UP000837857">
    <property type="component" value="Chromosome 1"/>
</dbReference>
<protein>
    <submittedName>
        <fullName evidence="2">Uncharacterized protein</fullName>
    </submittedName>
</protein>
<keyword evidence="3" id="KW-1185">Reference proteome</keyword>
<accession>A0ABN8HP74</accession>
<feature type="non-terminal residue" evidence="2">
    <location>
        <position position="1"/>
    </location>
</feature>
<dbReference type="EMBL" id="OW152813">
    <property type="protein sequence ID" value="CAH2035486.1"/>
    <property type="molecule type" value="Genomic_DNA"/>
</dbReference>
<name>A0ABN8HP74_9NEOP</name>